<dbReference type="CDD" id="cd18635">
    <property type="entry name" value="CD_CMT3_like"/>
    <property type="match status" value="1"/>
</dbReference>
<dbReference type="PROSITE" id="PS51038">
    <property type="entry name" value="BAH"/>
    <property type="match status" value="1"/>
</dbReference>
<dbReference type="InterPro" id="IPR050390">
    <property type="entry name" value="C5-Methyltransferase"/>
</dbReference>
<evidence type="ECO:0000256" key="9">
    <source>
        <dbReference type="PROSITE-ProRule" id="PRU01016"/>
    </source>
</evidence>
<reference evidence="13 14" key="1">
    <citation type="journal article" date="2018" name="Science">
        <title>The opium poppy genome and morphinan production.</title>
        <authorList>
            <person name="Guo L."/>
            <person name="Winzer T."/>
            <person name="Yang X."/>
            <person name="Li Y."/>
            <person name="Ning Z."/>
            <person name="He Z."/>
            <person name="Teodor R."/>
            <person name="Lu Y."/>
            <person name="Bowser T.A."/>
            <person name="Graham I.A."/>
            <person name="Ye K."/>
        </authorList>
    </citation>
    <scope>NUCLEOTIDE SEQUENCE [LARGE SCALE GENOMIC DNA]</scope>
    <source>
        <strain evidence="14">cv. HN1</strain>
        <tissue evidence="13">Leaves</tissue>
    </source>
</reference>
<keyword evidence="5 9" id="KW-0949">S-adenosyl-L-methionine</keyword>
<dbReference type="PROSITE" id="PS00094">
    <property type="entry name" value="C5_MTASE_1"/>
    <property type="match status" value="1"/>
</dbReference>
<organism evidence="13 14">
    <name type="scientific">Papaver somniferum</name>
    <name type="common">Opium poppy</name>
    <dbReference type="NCBI Taxonomy" id="3469"/>
    <lineage>
        <taxon>Eukaryota</taxon>
        <taxon>Viridiplantae</taxon>
        <taxon>Streptophyta</taxon>
        <taxon>Embryophyta</taxon>
        <taxon>Tracheophyta</taxon>
        <taxon>Spermatophyta</taxon>
        <taxon>Magnoliopsida</taxon>
        <taxon>Ranunculales</taxon>
        <taxon>Papaveraceae</taxon>
        <taxon>Papaveroideae</taxon>
        <taxon>Papaver</taxon>
    </lineage>
</organism>
<evidence type="ECO:0000256" key="4">
    <source>
        <dbReference type="ARBA" id="ARBA00022679"/>
    </source>
</evidence>
<feature type="region of interest" description="Disordered" evidence="10">
    <location>
        <begin position="1"/>
        <end position="63"/>
    </location>
</feature>
<dbReference type="PROSITE" id="PS50013">
    <property type="entry name" value="CHROMO_2"/>
    <property type="match status" value="1"/>
</dbReference>
<name>A0A4Y7LKL9_PAPSO</name>
<comment type="subcellular location">
    <subcellularLocation>
        <location evidence="1">Nucleus</location>
    </subcellularLocation>
</comment>
<dbReference type="GO" id="GO:0032259">
    <property type="term" value="P:methylation"/>
    <property type="evidence" value="ECO:0007669"/>
    <property type="project" value="UniProtKB-KW"/>
</dbReference>
<dbReference type="Gene3D" id="3.40.50.150">
    <property type="entry name" value="Vaccinia Virus protein VP39"/>
    <property type="match status" value="2"/>
</dbReference>
<dbReference type="InterPro" id="IPR001025">
    <property type="entry name" value="BAH_dom"/>
</dbReference>
<dbReference type="InterPro" id="IPR016197">
    <property type="entry name" value="Chromo-like_dom_sf"/>
</dbReference>
<dbReference type="PANTHER" id="PTHR10629">
    <property type="entry name" value="CYTOSINE-SPECIFIC METHYLTRANSFERASE"/>
    <property type="match status" value="1"/>
</dbReference>
<comment type="similarity">
    <text evidence="9">Belongs to the class I-like SAM-binding methyltransferase superfamily. C5-methyltransferase family.</text>
</comment>
<dbReference type="SUPFAM" id="SSF53335">
    <property type="entry name" value="S-adenosyl-L-methionine-dependent methyltransferases"/>
    <property type="match status" value="1"/>
</dbReference>
<dbReference type="InterPro" id="IPR018117">
    <property type="entry name" value="C5_DNA_meth_AS"/>
</dbReference>
<evidence type="ECO:0000256" key="6">
    <source>
        <dbReference type="ARBA" id="ARBA00023125"/>
    </source>
</evidence>
<keyword evidence="4 9" id="KW-0808">Transferase</keyword>
<dbReference type="InterPro" id="IPR000953">
    <property type="entry name" value="Chromo/chromo_shadow_dom"/>
</dbReference>
<evidence type="ECO:0000256" key="7">
    <source>
        <dbReference type="ARBA" id="ARBA00023242"/>
    </source>
</evidence>
<dbReference type="AlphaFoldDB" id="A0A4Y7LKL9"/>
<evidence type="ECO:0000256" key="10">
    <source>
        <dbReference type="SAM" id="MobiDB-lite"/>
    </source>
</evidence>
<evidence type="ECO:0000256" key="1">
    <source>
        <dbReference type="ARBA" id="ARBA00004123"/>
    </source>
</evidence>
<dbReference type="InterPro" id="IPR043151">
    <property type="entry name" value="BAH_sf"/>
</dbReference>
<feature type="region of interest" description="Disordered" evidence="10">
    <location>
        <begin position="261"/>
        <end position="289"/>
    </location>
</feature>
<feature type="active site" evidence="9">
    <location>
        <position position="499"/>
    </location>
</feature>
<dbReference type="EMBL" id="CM010725">
    <property type="protein sequence ID" value="RZC84675.1"/>
    <property type="molecule type" value="Genomic_DNA"/>
</dbReference>
<evidence type="ECO:0000313" key="13">
    <source>
        <dbReference type="EMBL" id="RZC84675.1"/>
    </source>
</evidence>
<dbReference type="SUPFAM" id="SSF54160">
    <property type="entry name" value="Chromo domain-like"/>
    <property type="match status" value="1"/>
</dbReference>
<evidence type="ECO:0000256" key="8">
    <source>
        <dbReference type="ARBA" id="ARBA00047422"/>
    </source>
</evidence>
<dbReference type="Gramene" id="RZC84675">
    <property type="protein sequence ID" value="RZC84675"/>
    <property type="gene ID" value="C5167_047461"/>
</dbReference>
<keyword evidence="3 9" id="KW-0489">Methyltransferase</keyword>
<dbReference type="EC" id="2.1.1.37" evidence="2"/>
<comment type="catalytic activity">
    <reaction evidence="8">
        <text>a 2'-deoxycytidine in DNA + S-adenosyl-L-methionine = a 5-methyl-2'-deoxycytidine in DNA + S-adenosyl-L-homocysteine + H(+)</text>
        <dbReference type="Rhea" id="RHEA:13681"/>
        <dbReference type="Rhea" id="RHEA-COMP:11369"/>
        <dbReference type="Rhea" id="RHEA-COMP:11370"/>
        <dbReference type="ChEBI" id="CHEBI:15378"/>
        <dbReference type="ChEBI" id="CHEBI:57856"/>
        <dbReference type="ChEBI" id="CHEBI:59789"/>
        <dbReference type="ChEBI" id="CHEBI:85452"/>
        <dbReference type="ChEBI" id="CHEBI:85454"/>
        <dbReference type="EC" id="2.1.1.37"/>
    </reaction>
</comment>
<gene>
    <name evidence="13" type="ORF">C5167_047461</name>
</gene>
<dbReference type="STRING" id="3469.A0A4Y7LKL9"/>
<dbReference type="Gene3D" id="2.30.30.490">
    <property type="match status" value="1"/>
</dbReference>
<dbReference type="Gene3D" id="3.90.120.10">
    <property type="entry name" value="DNA Methylase, subunit A, domain 2"/>
    <property type="match status" value="1"/>
</dbReference>
<dbReference type="SMART" id="SM00439">
    <property type="entry name" value="BAH"/>
    <property type="match status" value="1"/>
</dbReference>
<evidence type="ECO:0000256" key="3">
    <source>
        <dbReference type="ARBA" id="ARBA00022603"/>
    </source>
</evidence>
<dbReference type="GO" id="GO:0003677">
    <property type="term" value="F:DNA binding"/>
    <property type="evidence" value="ECO:0007669"/>
    <property type="project" value="UniProtKB-KW"/>
</dbReference>
<keyword evidence="6" id="KW-0238">DNA-binding</keyword>
<feature type="domain" description="BAH" evidence="12">
    <location>
        <begin position="131"/>
        <end position="253"/>
    </location>
</feature>
<evidence type="ECO:0000259" key="12">
    <source>
        <dbReference type="PROSITE" id="PS51038"/>
    </source>
</evidence>
<dbReference type="GO" id="GO:0003886">
    <property type="term" value="F:DNA (cytosine-5-)-methyltransferase activity"/>
    <property type="evidence" value="ECO:0007669"/>
    <property type="project" value="UniProtKB-EC"/>
</dbReference>
<dbReference type="Proteomes" id="UP000316621">
    <property type="component" value="Chromosome 11"/>
</dbReference>
<dbReference type="GO" id="GO:0044027">
    <property type="term" value="P:negative regulation of gene expression via chromosomal CpG island methylation"/>
    <property type="evidence" value="ECO:0007669"/>
    <property type="project" value="TreeGrafter"/>
</dbReference>
<dbReference type="InterPro" id="IPR031303">
    <property type="entry name" value="C5_meth_CS"/>
</dbReference>
<sequence>MEPRRSKREPKPVLKQEEIERAEELINDGLKRKRKGKMKMEEGSTSAQGNKRQRTCSTGGKKKKEEIVEMIAEETEFCKLMGEPVPEEEARTRWPDRYDEELIAKKLAEKKIDEEVLMVESHYLSAEVDEITYNLYENALVKSDKEETPYICRIVEFFRTKEGHVYFTAQWFYRPSDTVMGAGPKQSDLIRQKCVFFSDVKNDNPLECLVGKANIAIIPQNVELATKEEIIASSDYYTDMFYKLPYCGFISIPPGYTAEATSDGRDASSGLSSDIDSATGGGKMGSNSSITLGQSSKTELSLLDLYAGCGAMSTGLCLGAKVGDVNLVTRWALDLNESACQSLSLNHPETKVTNDCGENFLSLLREWEKLCQQYSLVGGASSDYVEDDSEHRKDSEVLSPDELEVDEIIGISFGDPTELAKAKKSKGKGSKKGVTIPKGTELYFKVHWKGFDSSEDTWEPRRNLSNCEQKIRKFVTTGYQSNFLPLPGDVDVICGGPPCQGISGFNQHRNVENPLADEKNYQMVVYLDIIEFLKPSYILMENVVDLLQFSQGFLARYALSRLVSMGYQARLGIMAAGSFGLPQFRQRVFLWGAQVGKKLPPYPLPTHECVVRYGVPTEFERCLVAYDESVTLDHLKKPLFLVDALRDLPGVENGENRDTMDYVLVPENDFQRYIRMSRTGEGLNASLYDHIPLELNPYDYQRVCRVPREKGAFFFHLGGVIKGADDKWHWDPNRPREYLAPGKPLVPDYALTFNGGKSDKPFARLWWDETVSTVVTRAEPHNQAMIHPIQDRVLSVRENARLQGFFDYYQLCGEVREKYTQVGNAVAIPVAKALGYALSLAVRSLCDDGPLIELPDNFTFIIQPIRQLKSIDEGVPKVV</sequence>
<dbReference type="Pfam" id="PF00145">
    <property type="entry name" value="DNA_methylase"/>
    <property type="match status" value="1"/>
</dbReference>
<keyword evidence="7" id="KW-0539">Nucleus</keyword>
<evidence type="ECO:0000256" key="5">
    <source>
        <dbReference type="ARBA" id="ARBA00022691"/>
    </source>
</evidence>
<evidence type="ECO:0000256" key="2">
    <source>
        <dbReference type="ARBA" id="ARBA00011975"/>
    </source>
</evidence>
<dbReference type="InterPro" id="IPR029063">
    <property type="entry name" value="SAM-dependent_MTases_sf"/>
</dbReference>
<evidence type="ECO:0000313" key="14">
    <source>
        <dbReference type="Proteomes" id="UP000316621"/>
    </source>
</evidence>
<dbReference type="GO" id="GO:0005634">
    <property type="term" value="C:nucleus"/>
    <property type="evidence" value="ECO:0007669"/>
    <property type="project" value="UniProtKB-SubCell"/>
</dbReference>
<dbReference type="OMA" id="HDVMEYT"/>
<dbReference type="GO" id="GO:0003682">
    <property type="term" value="F:chromatin binding"/>
    <property type="evidence" value="ECO:0007669"/>
    <property type="project" value="InterPro"/>
</dbReference>
<dbReference type="PANTHER" id="PTHR10629:SF50">
    <property type="entry name" value="DNA (CYTOSINE-5)-METHYLTRANSFERASE CMT3"/>
    <property type="match status" value="1"/>
</dbReference>
<protein>
    <recommendedName>
        <fullName evidence="2">DNA (cytosine-5-)-methyltransferase</fullName>
        <ecNumber evidence="2">2.1.1.37</ecNumber>
    </recommendedName>
</protein>
<dbReference type="PROSITE" id="PS51679">
    <property type="entry name" value="SAM_MT_C5"/>
    <property type="match status" value="1"/>
</dbReference>
<dbReference type="SMART" id="SM00298">
    <property type="entry name" value="CHROMO"/>
    <property type="match status" value="1"/>
</dbReference>
<feature type="compositionally biased region" description="Polar residues" evidence="10">
    <location>
        <begin position="44"/>
        <end position="58"/>
    </location>
</feature>
<dbReference type="InterPro" id="IPR001525">
    <property type="entry name" value="C5_MeTfrase"/>
</dbReference>
<accession>A0A4Y7LKL9</accession>
<keyword evidence="14" id="KW-1185">Reference proteome</keyword>
<dbReference type="PROSITE" id="PS00095">
    <property type="entry name" value="C5_MTASE_2"/>
    <property type="match status" value="1"/>
</dbReference>
<proteinExistence type="inferred from homology"/>
<feature type="compositionally biased region" description="Basic and acidic residues" evidence="10">
    <location>
        <begin position="1"/>
        <end position="24"/>
    </location>
</feature>
<evidence type="ECO:0000259" key="11">
    <source>
        <dbReference type="PROSITE" id="PS50013"/>
    </source>
</evidence>
<feature type="domain" description="Chromo" evidence="11">
    <location>
        <begin position="403"/>
        <end position="474"/>
    </location>
</feature>
<dbReference type="PRINTS" id="PR00105">
    <property type="entry name" value="C5METTRFRASE"/>
</dbReference>
<dbReference type="Pfam" id="PF01426">
    <property type="entry name" value="BAH"/>
    <property type="match status" value="1"/>
</dbReference>